<dbReference type="HOGENOM" id="CLU_193186_0_0_1"/>
<evidence type="ECO:0000313" key="3">
    <source>
        <dbReference type="Proteomes" id="UP000054217"/>
    </source>
</evidence>
<dbReference type="OrthoDB" id="2603675at2759"/>
<protein>
    <submittedName>
        <fullName evidence="2">Uncharacterized protein</fullName>
    </submittedName>
</protein>
<feature type="non-terminal residue" evidence="2">
    <location>
        <position position="74"/>
    </location>
</feature>
<feature type="chain" id="PRO_5002167628" evidence="1">
    <location>
        <begin position="21"/>
        <end position="74"/>
    </location>
</feature>
<accession>A0A0C3NWD1</accession>
<proteinExistence type="predicted"/>
<gene>
    <name evidence="2" type="ORF">M404DRAFT_1004407</name>
</gene>
<keyword evidence="3" id="KW-1185">Reference proteome</keyword>
<dbReference type="AlphaFoldDB" id="A0A0C3NWD1"/>
<feature type="signal peptide" evidence="1">
    <location>
        <begin position="1"/>
        <end position="20"/>
    </location>
</feature>
<keyword evidence="1" id="KW-0732">Signal</keyword>
<reference evidence="3" key="2">
    <citation type="submission" date="2015-01" db="EMBL/GenBank/DDBJ databases">
        <title>Evolutionary Origins and Diversification of the Mycorrhizal Mutualists.</title>
        <authorList>
            <consortium name="DOE Joint Genome Institute"/>
            <consortium name="Mycorrhizal Genomics Consortium"/>
            <person name="Kohler A."/>
            <person name="Kuo A."/>
            <person name="Nagy L.G."/>
            <person name="Floudas D."/>
            <person name="Copeland A."/>
            <person name="Barry K.W."/>
            <person name="Cichocki N."/>
            <person name="Veneault-Fourrey C."/>
            <person name="LaButti K."/>
            <person name="Lindquist E.A."/>
            <person name="Lipzen A."/>
            <person name="Lundell T."/>
            <person name="Morin E."/>
            <person name="Murat C."/>
            <person name="Riley R."/>
            <person name="Ohm R."/>
            <person name="Sun H."/>
            <person name="Tunlid A."/>
            <person name="Henrissat B."/>
            <person name="Grigoriev I.V."/>
            <person name="Hibbett D.S."/>
            <person name="Martin F."/>
        </authorList>
    </citation>
    <scope>NUCLEOTIDE SEQUENCE [LARGE SCALE GENOMIC DNA]</scope>
    <source>
        <strain evidence="3">Marx 270</strain>
    </source>
</reference>
<dbReference type="InParanoid" id="A0A0C3NWD1"/>
<evidence type="ECO:0000256" key="1">
    <source>
        <dbReference type="SAM" id="SignalP"/>
    </source>
</evidence>
<organism evidence="2 3">
    <name type="scientific">Pisolithus tinctorius Marx 270</name>
    <dbReference type="NCBI Taxonomy" id="870435"/>
    <lineage>
        <taxon>Eukaryota</taxon>
        <taxon>Fungi</taxon>
        <taxon>Dikarya</taxon>
        <taxon>Basidiomycota</taxon>
        <taxon>Agaricomycotina</taxon>
        <taxon>Agaricomycetes</taxon>
        <taxon>Agaricomycetidae</taxon>
        <taxon>Boletales</taxon>
        <taxon>Sclerodermatineae</taxon>
        <taxon>Pisolithaceae</taxon>
        <taxon>Pisolithus</taxon>
    </lineage>
</organism>
<sequence length="74" mass="7715">MRFTLLTLFVAPFITAVVGAAISSNNAGLDGLERRGCGAPGLSCTIFESTLVCCPGLTCTAYPPNQDRVGFCEV</sequence>
<name>A0A0C3NWD1_PISTI</name>
<evidence type="ECO:0000313" key="2">
    <source>
        <dbReference type="EMBL" id="KIN99690.1"/>
    </source>
</evidence>
<dbReference type="EMBL" id="KN832002">
    <property type="protein sequence ID" value="KIN99690.1"/>
    <property type="molecule type" value="Genomic_DNA"/>
</dbReference>
<dbReference type="Proteomes" id="UP000054217">
    <property type="component" value="Unassembled WGS sequence"/>
</dbReference>
<reference evidence="2 3" key="1">
    <citation type="submission" date="2014-04" db="EMBL/GenBank/DDBJ databases">
        <authorList>
            <consortium name="DOE Joint Genome Institute"/>
            <person name="Kuo A."/>
            <person name="Kohler A."/>
            <person name="Costa M.D."/>
            <person name="Nagy L.G."/>
            <person name="Floudas D."/>
            <person name="Copeland A."/>
            <person name="Barry K.W."/>
            <person name="Cichocki N."/>
            <person name="Veneault-Fourrey C."/>
            <person name="LaButti K."/>
            <person name="Lindquist E.A."/>
            <person name="Lipzen A."/>
            <person name="Lundell T."/>
            <person name="Morin E."/>
            <person name="Murat C."/>
            <person name="Sun H."/>
            <person name="Tunlid A."/>
            <person name="Henrissat B."/>
            <person name="Grigoriev I.V."/>
            <person name="Hibbett D.S."/>
            <person name="Martin F."/>
            <person name="Nordberg H.P."/>
            <person name="Cantor M.N."/>
            <person name="Hua S.X."/>
        </authorList>
    </citation>
    <scope>NUCLEOTIDE SEQUENCE [LARGE SCALE GENOMIC DNA]</scope>
    <source>
        <strain evidence="2 3">Marx 270</strain>
    </source>
</reference>